<evidence type="ECO:0000313" key="1">
    <source>
        <dbReference type="EMBL" id="KAF0721793.1"/>
    </source>
</evidence>
<proteinExistence type="predicted"/>
<dbReference type="AlphaFoldDB" id="A0A6G0W489"/>
<sequence length="232" mass="25739">MIAKSTSASAESSVCDERSICIFTAAVSVSNGFLEPHMTVVVHFSRSVIALRQERAIIEMKASQVIVQPQGQTDVLFQYALGEWSACYSFTSELEAVTFVGAIRLVQHLAVLQTPEAYSPASDALLSQFTKYALDYAEELWSLLLWQKSYKFHDFVDVLNGILSDFNTKGADMTSVVGKFTDLCTRFAAEVSVEEKVELDGVTHYTMTPEAVLLAQTWILQQHATCIQASRF</sequence>
<protein>
    <submittedName>
        <fullName evidence="1">Uncharacterized protein</fullName>
    </submittedName>
</protein>
<comment type="caution">
    <text evidence="1">The sequence shown here is derived from an EMBL/GenBank/DDBJ whole genome shotgun (WGS) entry which is preliminary data.</text>
</comment>
<gene>
    <name evidence="1" type="ORF">Ae201684_018901</name>
</gene>
<accession>A0A6G0W489</accession>
<organism evidence="1 2">
    <name type="scientific">Aphanomyces euteiches</name>
    <dbReference type="NCBI Taxonomy" id="100861"/>
    <lineage>
        <taxon>Eukaryota</taxon>
        <taxon>Sar</taxon>
        <taxon>Stramenopiles</taxon>
        <taxon>Oomycota</taxon>
        <taxon>Saprolegniomycetes</taxon>
        <taxon>Saprolegniales</taxon>
        <taxon>Verrucalvaceae</taxon>
        <taxon>Aphanomyces</taxon>
    </lineage>
</organism>
<dbReference type="VEuPathDB" id="FungiDB:AeMF1_016269"/>
<name>A0A6G0W489_9STRA</name>
<evidence type="ECO:0000313" key="2">
    <source>
        <dbReference type="Proteomes" id="UP000481153"/>
    </source>
</evidence>
<keyword evidence="2" id="KW-1185">Reference proteome</keyword>
<dbReference type="Proteomes" id="UP000481153">
    <property type="component" value="Unassembled WGS sequence"/>
</dbReference>
<reference evidence="1 2" key="1">
    <citation type="submission" date="2019-07" db="EMBL/GenBank/DDBJ databases">
        <title>Genomics analysis of Aphanomyces spp. identifies a new class of oomycete effector associated with host adaptation.</title>
        <authorList>
            <person name="Gaulin E."/>
        </authorList>
    </citation>
    <scope>NUCLEOTIDE SEQUENCE [LARGE SCALE GENOMIC DNA]</scope>
    <source>
        <strain evidence="1 2">ATCC 201684</strain>
    </source>
</reference>
<dbReference type="EMBL" id="VJMJ01000364">
    <property type="protein sequence ID" value="KAF0721793.1"/>
    <property type="molecule type" value="Genomic_DNA"/>
</dbReference>